<dbReference type="Proteomes" id="UP000452235">
    <property type="component" value="Unassembled WGS sequence"/>
</dbReference>
<comment type="caution">
    <text evidence="1">The sequence shown here is derived from an EMBL/GenBank/DDBJ whole genome shotgun (WGS) entry which is preliminary data.</text>
</comment>
<name>A0A5M3YM03_ASPTE</name>
<dbReference type="SUPFAM" id="SSF48403">
    <property type="entry name" value="Ankyrin repeat"/>
    <property type="match status" value="1"/>
</dbReference>
<dbReference type="Gene3D" id="1.25.40.20">
    <property type="entry name" value="Ankyrin repeat-containing domain"/>
    <property type="match status" value="1"/>
</dbReference>
<dbReference type="AlphaFoldDB" id="A0A5M3YM03"/>
<gene>
    <name evidence="1" type="ORF">ATEIFO6365_0001060500</name>
</gene>
<organism evidence="1 2">
    <name type="scientific">Aspergillus terreus</name>
    <dbReference type="NCBI Taxonomy" id="33178"/>
    <lineage>
        <taxon>Eukaryota</taxon>
        <taxon>Fungi</taxon>
        <taxon>Dikarya</taxon>
        <taxon>Ascomycota</taxon>
        <taxon>Pezizomycotina</taxon>
        <taxon>Eurotiomycetes</taxon>
        <taxon>Eurotiomycetidae</taxon>
        <taxon>Eurotiales</taxon>
        <taxon>Aspergillaceae</taxon>
        <taxon>Aspergillus</taxon>
        <taxon>Aspergillus subgen. Circumdati</taxon>
    </lineage>
</organism>
<dbReference type="InterPro" id="IPR002110">
    <property type="entry name" value="Ankyrin_rpt"/>
</dbReference>
<proteinExistence type="predicted"/>
<dbReference type="Pfam" id="PF13637">
    <property type="entry name" value="Ank_4"/>
    <property type="match status" value="1"/>
</dbReference>
<sequence length="112" mass="12900">MALFSAIDEGKKECVEFLISKGADPHLPDYLPTESVIDDETRRYSSIYYAMLHGHLDICKFLIAYGVRPEEDDLQLAREKGYDELVDILSGFSYKNVPEKENLVTRWINTHT</sequence>
<evidence type="ECO:0000313" key="2">
    <source>
        <dbReference type="Proteomes" id="UP000452235"/>
    </source>
</evidence>
<protein>
    <submittedName>
        <fullName evidence="1">Ankyrin repeat protein</fullName>
    </submittedName>
</protein>
<dbReference type="InterPro" id="IPR036770">
    <property type="entry name" value="Ankyrin_rpt-contain_sf"/>
</dbReference>
<accession>A0A5M3YM03</accession>
<reference evidence="1 2" key="1">
    <citation type="submission" date="2020-01" db="EMBL/GenBank/DDBJ databases">
        <title>Aspergillus terreus IFO 6365 whole genome shotgun sequence.</title>
        <authorList>
            <person name="Kanamasa S."/>
            <person name="Takahashi H."/>
        </authorList>
    </citation>
    <scope>NUCLEOTIDE SEQUENCE [LARGE SCALE GENOMIC DNA]</scope>
    <source>
        <strain evidence="1 2">IFO 6365</strain>
    </source>
</reference>
<keyword evidence="2" id="KW-1185">Reference proteome</keyword>
<dbReference type="SMART" id="SM00248">
    <property type="entry name" value="ANK"/>
    <property type="match status" value="2"/>
</dbReference>
<evidence type="ECO:0000313" key="1">
    <source>
        <dbReference type="EMBL" id="GFF12382.1"/>
    </source>
</evidence>
<dbReference type="PROSITE" id="PS50088">
    <property type="entry name" value="ANK_REPEAT"/>
    <property type="match status" value="1"/>
</dbReference>
<dbReference type="OrthoDB" id="4772757at2759"/>
<dbReference type="EMBL" id="BLJY01000001">
    <property type="protein sequence ID" value="GFF12382.1"/>
    <property type="molecule type" value="Genomic_DNA"/>
</dbReference>